<name>M3D4Z2_SPHMS</name>
<protein>
    <submittedName>
        <fullName evidence="2">Uncharacterized protein</fullName>
    </submittedName>
</protein>
<reference evidence="2 3" key="1">
    <citation type="journal article" date="2012" name="PLoS Pathog.">
        <title>Diverse lifestyles and strategies of plant pathogenesis encoded in the genomes of eighteen Dothideomycetes fungi.</title>
        <authorList>
            <person name="Ohm R.A."/>
            <person name="Feau N."/>
            <person name="Henrissat B."/>
            <person name="Schoch C.L."/>
            <person name="Horwitz B.A."/>
            <person name="Barry K.W."/>
            <person name="Condon B.J."/>
            <person name="Copeland A.C."/>
            <person name="Dhillon B."/>
            <person name="Glaser F."/>
            <person name="Hesse C.N."/>
            <person name="Kosti I."/>
            <person name="LaButti K."/>
            <person name="Lindquist E.A."/>
            <person name="Lucas S."/>
            <person name="Salamov A.A."/>
            <person name="Bradshaw R.E."/>
            <person name="Ciuffetti L."/>
            <person name="Hamelin R.C."/>
            <person name="Kema G.H.J."/>
            <person name="Lawrence C."/>
            <person name="Scott J.A."/>
            <person name="Spatafora J.W."/>
            <person name="Turgeon B.G."/>
            <person name="de Wit P.J.G.M."/>
            <person name="Zhong S."/>
            <person name="Goodwin S.B."/>
            <person name="Grigoriev I.V."/>
        </authorList>
    </citation>
    <scope>NUCLEOTIDE SEQUENCE [LARGE SCALE GENOMIC DNA]</scope>
    <source>
        <strain evidence="2 3">SO2202</strain>
    </source>
</reference>
<accession>M3D4Z2</accession>
<dbReference type="RefSeq" id="XP_016761060.1">
    <property type="nucleotide sequence ID" value="XM_016905573.1"/>
</dbReference>
<dbReference type="EMBL" id="KB456264">
    <property type="protein sequence ID" value="EMF12939.1"/>
    <property type="molecule type" value="Genomic_DNA"/>
</dbReference>
<evidence type="ECO:0000313" key="2">
    <source>
        <dbReference type="EMBL" id="EMF12939.1"/>
    </source>
</evidence>
<dbReference type="GeneID" id="27902710"/>
<evidence type="ECO:0000313" key="3">
    <source>
        <dbReference type="Proteomes" id="UP000016931"/>
    </source>
</evidence>
<feature type="region of interest" description="Disordered" evidence="1">
    <location>
        <begin position="98"/>
        <end position="133"/>
    </location>
</feature>
<feature type="compositionally biased region" description="Low complexity" evidence="1">
    <location>
        <begin position="115"/>
        <end position="133"/>
    </location>
</feature>
<evidence type="ECO:0000256" key="1">
    <source>
        <dbReference type="SAM" id="MobiDB-lite"/>
    </source>
</evidence>
<sequence length="133" mass="14491">MRRSRAQTSPPPRTESPPTCSCTTPICRAPVQHRMIHLHDDNDNDNDNDTLDVMSASTLVATALLLTPVTTLQAKSISTTPLRSLLVLNVQDSIETKKSRSRSMTWLNGFKRNRTTSVASSTSSSSSSSSSRS</sequence>
<dbReference type="HOGENOM" id="CLU_1908009_0_0_1"/>
<feature type="region of interest" description="Disordered" evidence="1">
    <location>
        <begin position="1"/>
        <end position="21"/>
    </location>
</feature>
<dbReference type="AlphaFoldDB" id="M3D4Z2"/>
<organism evidence="2 3">
    <name type="scientific">Sphaerulina musiva (strain SO2202)</name>
    <name type="common">Poplar stem canker fungus</name>
    <name type="synonym">Septoria musiva</name>
    <dbReference type="NCBI Taxonomy" id="692275"/>
    <lineage>
        <taxon>Eukaryota</taxon>
        <taxon>Fungi</taxon>
        <taxon>Dikarya</taxon>
        <taxon>Ascomycota</taxon>
        <taxon>Pezizomycotina</taxon>
        <taxon>Dothideomycetes</taxon>
        <taxon>Dothideomycetidae</taxon>
        <taxon>Mycosphaerellales</taxon>
        <taxon>Mycosphaerellaceae</taxon>
        <taxon>Sphaerulina</taxon>
    </lineage>
</organism>
<keyword evidence="3" id="KW-1185">Reference proteome</keyword>
<dbReference type="Proteomes" id="UP000016931">
    <property type="component" value="Unassembled WGS sequence"/>
</dbReference>
<gene>
    <name evidence="2" type="ORF">SEPMUDRAFT_149472</name>
</gene>
<proteinExistence type="predicted"/>